<organism evidence="1 2">
    <name type="scientific">Vallitalea pronyensis</name>
    <dbReference type="NCBI Taxonomy" id="1348613"/>
    <lineage>
        <taxon>Bacteria</taxon>
        <taxon>Bacillati</taxon>
        <taxon>Bacillota</taxon>
        <taxon>Clostridia</taxon>
        <taxon>Lachnospirales</taxon>
        <taxon>Vallitaleaceae</taxon>
        <taxon>Vallitalea</taxon>
    </lineage>
</organism>
<dbReference type="Proteomes" id="UP000683246">
    <property type="component" value="Chromosome"/>
</dbReference>
<keyword evidence="2" id="KW-1185">Reference proteome</keyword>
<protein>
    <submittedName>
        <fullName evidence="1">Uncharacterized protein</fullName>
    </submittedName>
</protein>
<proteinExistence type="predicted"/>
<gene>
    <name evidence="1" type="ORF">HZI73_10540</name>
</gene>
<sequence>MEKTINVNFEEIIAERYFDEIDLELEYKRLDCHDHALVEEASRCLAQTFAGVTVKGATISEPMVKAVGLSVADFTIFVHEYIKSVVHHGLCYIAINKRNKKIIGVFANEDYDPAEETPAFTGNLEPMNIICKLLDDLDKRFLETLYNKKNILIEKSQFVHMFMIGIKLEKFRKDIAMDLIDICEKDAIARNYKGIFLEATNYKSAVIFDKYLKYSLVYDENNMPILTKYSETEHFKSIPEDVSCDCRIFYRALDSEYNI</sequence>
<dbReference type="Gene3D" id="3.40.630.30">
    <property type="match status" value="1"/>
</dbReference>
<dbReference type="AlphaFoldDB" id="A0A8J8MJB3"/>
<dbReference type="EMBL" id="CP058649">
    <property type="protein sequence ID" value="QUI22704.1"/>
    <property type="molecule type" value="Genomic_DNA"/>
</dbReference>
<reference evidence="1" key="1">
    <citation type="submission" date="2020-07" db="EMBL/GenBank/DDBJ databases">
        <title>Vallitalea pronyensis genome.</title>
        <authorList>
            <person name="Postec A."/>
        </authorList>
    </citation>
    <scope>NUCLEOTIDE SEQUENCE</scope>
    <source>
        <strain evidence="1">FatNI3</strain>
    </source>
</reference>
<name>A0A8J8MJB3_9FIRM</name>
<dbReference type="KEGG" id="vpy:HZI73_10540"/>
<evidence type="ECO:0000313" key="2">
    <source>
        <dbReference type="Proteomes" id="UP000683246"/>
    </source>
</evidence>
<accession>A0A8J8MJB3</accession>
<dbReference type="RefSeq" id="WP_212698196.1">
    <property type="nucleotide sequence ID" value="NZ_CP058649.1"/>
</dbReference>
<evidence type="ECO:0000313" key="1">
    <source>
        <dbReference type="EMBL" id="QUI22704.1"/>
    </source>
</evidence>